<evidence type="ECO:0000256" key="7">
    <source>
        <dbReference type="ARBA" id="ARBA00023136"/>
    </source>
</evidence>
<feature type="transmembrane region" description="Helical" evidence="9">
    <location>
        <begin position="6"/>
        <end position="28"/>
    </location>
</feature>
<keyword evidence="4 9" id="KW-0812">Transmembrane</keyword>
<gene>
    <name evidence="10" type="ORF">GCM10023081_46070</name>
</gene>
<feature type="transmembrane region" description="Helical" evidence="9">
    <location>
        <begin position="63"/>
        <end position="83"/>
    </location>
</feature>
<comment type="caution">
    <text evidence="10">The sequence shown here is derived from an EMBL/GenBank/DDBJ whole genome shotgun (WGS) entry which is preliminary data.</text>
</comment>
<feature type="transmembrane region" description="Helical" evidence="9">
    <location>
        <begin position="235"/>
        <end position="253"/>
    </location>
</feature>
<keyword evidence="5" id="KW-0029">Amino-acid transport</keyword>
<dbReference type="Pfam" id="PF02653">
    <property type="entry name" value="BPD_transp_2"/>
    <property type="match status" value="1"/>
</dbReference>
<keyword evidence="11" id="KW-1185">Reference proteome</keyword>
<feature type="transmembrane region" description="Helical" evidence="9">
    <location>
        <begin position="40"/>
        <end position="57"/>
    </location>
</feature>
<accession>A0ABP7DEE3</accession>
<dbReference type="Proteomes" id="UP001500752">
    <property type="component" value="Unassembled WGS sequence"/>
</dbReference>
<keyword evidence="7 9" id="KW-0472">Membrane</keyword>
<sequence>MDVGLQLVLSALAVGAIYGSMGIGYVVIHRMTGMVNFAQGDIAVAGAFGAVVASAVMPPLAAIAVGAVTGAVASVLMYHFAIFPLRKQGLLVQTIVTLGVGIVIRSILQLIFGTGPRQFAPITSGEPVSVLGAALPQQALWVIGITVVAFIALVLFFDRTLTGKALSACAVNNYAAGVVGINLTVMATIAFAVSGAVAGGVLATQVPTSFITVGAGFTLGLKGFIAAILGGFDKLGLTLAGGFLIALVENVAARGISTAHAETIVFALLIAVLVLRPQGLTRKVVADRV</sequence>
<evidence type="ECO:0000256" key="4">
    <source>
        <dbReference type="ARBA" id="ARBA00022692"/>
    </source>
</evidence>
<keyword evidence="6 9" id="KW-1133">Transmembrane helix</keyword>
<dbReference type="PANTHER" id="PTHR11795:SF450">
    <property type="entry name" value="ABC TRANSPORTER PERMEASE PROTEIN"/>
    <property type="match status" value="1"/>
</dbReference>
<comment type="subcellular location">
    <subcellularLocation>
        <location evidence="1">Cell membrane</location>
        <topology evidence="1">Multi-pass membrane protein</topology>
    </subcellularLocation>
</comment>
<protein>
    <submittedName>
        <fullName evidence="10">Branched-chain amino acid ABC transporter permease</fullName>
    </submittedName>
</protein>
<proteinExistence type="inferred from homology"/>
<dbReference type="CDD" id="cd06582">
    <property type="entry name" value="TM_PBP1_LivH_like"/>
    <property type="match status" value="1"/>
</dbReference>
<evidence type="ECO:0000256" key="1">
    <source>
        <dbReference type="ARBA" id="ARBA00004651"/>
    </source>
</evidence>
<name>A0ABP7DEE3_9MICC</name>
<dbReference type="EMBL" id="BAABEO010000036">
    <property type="protein sequence ID" value="GAA3704579.1"/>
    <property type="molecule type" value="Genomic_DNA"/>
</dbReference>
<evidence type="ECO:0000256" key="6">
    <source>
        <dbReference type="ARBA" id="ARBA00022989"/>
    </source>
</evidence>
<keyword evidence="2" id="KW-0813">Transport</keyword>
<feature type="transmembrane region" description="Helical" evidence="9">
    <location>
        <begin position="90"/>
        <end position="112"/>
    </location>
</feature>
<evidence type="ECO:0000256" key="5">
    <source>
        <dbReference type="ARBA" id="ARBA00022970"/>
    </source>
</evidence>
<dbReference type="RefSeq" id="WP_345154712.1">
    <property type="nucleotide sequence ID" value="NZ_BAABEO010000036.1"/>
</dbReference>
<evidence type="ECO:0000256" key="3">
    <source>
        <dbReference type="ARBA" id="ARBA00022475"/>
    </source>
</evidence>
<feature type="transmembrane region" description="Helical" evidence="9">
    <location>
        <begin position="178"/>
        <end position="203"/>
    </location>
</feature>
<dbReference type="PANTHER" id="PTHR11795">
    <property type="entry name" value="BRANCHED-CHAIN AMINO ACID TRANSPORT SYSTEM PERMEASE PROTEIN LIVH"/>
    <property type="match status" value="1"/>
</dbReference>
<evidence type="ECO:0000256" key="2">
    <source>
        <dbReference type="ARBA" id="ARBA00022448"/>
    </source>
</evidence>
<evidence type="ECO:0000313" key="10">
    <source>
        <dbReference type="EMBL" id="GAA3704579.1"/>
    </source>
</evidence>
<reference evidence="11" key="1">
    <citation type="journal article" date="2019" name="Int. J. Syst. Evol. Microbiol.">
        <title>The Global Catalogue of Microorganisms (GCM) 10K type strain sequencing project: providing services to taxonomists for standard genome sequencing and annotation.</title>
        <authorList>
            <consortium name="The Broad Institute Genomics Platform"/>
            <consortium name="The Broad Institute Genome Sequencing Center for Infectious Disease"/>
            <person name="Wu L."/>
            <person name="Ma J."/>
        </authorList>
    </citation>
    <scope>NUCLEOTIDE SEQUENCE [LARGE SCALE GENOMIC DNA]</scope>
    <source>
        <strain evidence="11">JCM 30742</strain>
    </source>
</reference>
<feature type="transmembrane region" description="Helical" evidence="9">
    <location>
        <begin position="259"/>
        <end position="275"/>
    </location>
</feature>
<dbReference type="InterPro" id="IPR001851">
    <property type="entry name" value="ABC_transp_permease"/>
</dbReference>
<dbReference type="InterPro" id="IPR052157">
    <property type="entry name" value="BCAA_transport_permease"/>
</dbReference>
<evidence type="ECO:0000313" key="11">
    <source>
        <dbReference type="Proteomes" id="UP001500752"/>
    </source>
</evidence>
<feature type="transmembrane region" description="Helical" evidence="9">
    <location>
        <begin position="139"/>
        <end position="157"/>
    </location>
</feature>
<comment type="similarity">
    <text evidence="8">Belongs to the binding-protein-dependent transport system permease family. LivHM subfamily.</text>
</comment>
<evidence type="ECO:0000256" key="8">
    <source>
        <dbReference type="ARBA" id="ARBA00037998"/>
    </source>
</evidence>
<keyword evidence="3" id="KW-1003">Cell membrane</keyword>
<organism evidence="10 11">
    <name type="scientific">Arthrobacter ginkgonis</name>
    <dbReference type="NCBI Taxonomy" id="1630594"/>
    <lineage>
        <taxon>Bacteria</taxon>
        <taxon>Bacillati</taxon>
        <taxon>Actinomycetota</taxon>
        <taxon>Actinomycetes</taxon>
        <taxon>Micrococcales</taxon>
        <taxon>Micrococcaceae</taxon>
        <taxon>Arthrobacter</taxon>
    </lineage>
</organism>
<evidence type="ECO:0000256" key="9">
    <source>
        <dbReference type="SAM" id="Phobius"/>
    </source>
</evidence>